<evidence type="ECO:0008006" key="4">
    <source>
        <dbReference type="Google" id="ProtNLM"/>
    </source>
</evidence>
<dbReference type="OrthoDB" id="3792543at2759"/>
<evidence type="ECO:0000313" key="2">
    <source>
        <dbReference type="EMBL" id="KAF1943766.1"/>
    </source>
</evidence>
<gene>
    <name evidence="2" type="ORF">EJ02DRAFT_432926</name>
</gene>
<evidence type="ECO:0000313" key="3">
    <source>
        <dbReference type="Proteomes" id="UP000800038"/>
    </source>
</evidence>
<keyword evidence="1" id="KW-0732">Signal</keyword>
<dbReference type="EMBL" id="ML976022">
    <property type="protein sequence ID" value="KAF1943766.1"/>
    <property type="molecule type" value="Genomic_DNA"/>
</dbReference>
<accession>A0A6A5SYZ4</accession>
<protein>
    <recommendedName>
        <fullName evidence="4">Cyanovirin-N domain-containing protein</fullName>
    </recommendedName>
</protein>
<feature type="signal peptide" evidence="1">
    <location>
        <begin position="1"/>
        <end position="21"/>
    </location>
</feature>
<reference evidence="2" key="1">
    <citation type="journal article" date="2020" name="Stud. Mycol.">
        <title>101 Dothideomycetes genomes: a test case for predicting lifestyles and emergence of pathogens.</title>
        <authorList>
            <person name="Haridas S."/>
            <person name="Albert R."/>
            <person name="Binder M."/>
            <person name="Bloem J."/>
            <person name="Labutti K."/>
            <person name="Salamov A."/>
            <person name="Andreopoulos B."/>
            <person name="Baker S."/>
            <person name="Barry K."/>
            <person name="Bills G."/>
            <person name="Bluhm B."/>
            <person name="Cannon C."/>
            <person name="Castanera R."/>
            <person name="Culley D."/>
            <person name="Daum C."/>
            <person name="Ezra D."/>
            <person name="Gonzalez J."/>
            <person name="Henrissat B."/>
            <person name="Kuo A."/>
            <person name="Liang C."/>
            <person name="Lipzen A."/>
            <person name="Lutzoni F."/>
            <person name="Magnuson J."/>
            <person name="Mondo S."/>
            <person name="Nolan M."/>
            <person name="Ohm R."/>
            <person name="Pangilinan J."/>
            <person name="Park H.-J."/>
            <person name="Ramirez L."/>
            <person name="Alfaro M."/>
            <person name="Sun H."/>
            <person name="Tritt A."/>
            <person name="Yoshinaga Y."/>
            <person name="Zwiers L.-H."/>
            <person name="Turgeon B."/>
            <person name="Goodwin S."/>
            <person name="Spatafora J."/>
            <person name="Crous P."/>
            <person name="Grigoriev I."/>
        </authorList>
    </citation>
    <scope>NUCLEOTIDE SEQUENCE</scope>
    <source>
        <strain evidence="2">CBS 161.51</strain>
    </source>
</reference>
<organism evidence="2 3">
    <name type="scientific">Clathrospora elynae</name>
    <dbReference type="NCBI Taxonomy" id="706981"/>
    <lineage>
        <taxon>Eukaryota</taxon>
        <taxon>Fungi</taxon>
        <taxon>Dikarya</taxon>
        <taxon>Ascomycota</taxon>
        <taxon>Pezizomycotina</taxon>
        <taxon>Dothideomycetes</taxon>
        <taxon>Pleosporomycetidae</taxon>
        <taxon>Pleosporales</taxon>
        <taxon>Diademaceae</taxon>
        <taxon>Clathrospora</taxon>
    </lineage>
</organism>
<keyword evidence="3" id="KW-1185">Reference proteome</keyword>
<feature type="chain" id="PRO_5025521082" description="Cyanovirin-N domain-containing protein" evidence="1">
    <location>
        <begin position="22"/>
        <end position="179"/>
    </location>
</feature>
<name>A0A6A5SYZ4_9PLEO</name>
<sequence length="179" mass="20718">MHDNALAVWLPIFFLSFTSTARYLPPYPPHPSLSSRSVFSLDDKCTFTLYHKQLSKLNYIQLNTLRDHPNDLTIDLSQLRPRTEHNSYAKISGKQVFTVEGLLDNANLTIRGEDGSDVVEFKNGELSWTTERMAEGGEAWCDVGEWDNEMRRSRERKMECSFPCAKIVDEEEEERVELR</sequence>
<evidence type="ECO:0000256" key="1">
    <source>
        <dbReference type="SAM" id="SignalP"/>
    </source>
</evidence>
<dbReference type="AlphaFoldDB" id="A0A6A5SYZ4"/>
<dbReference type="Proteomes" id="UP000800038">
    <property type="component" value="Unassembled WGS sequence"/>
</dbReference>
<proteinExistence type="predicted"/>